<reference evidence="9 10" key="1">
    <citation type="submission" date="2018-08" db="EMBL/GenBank/DDBJ databases">
        <title>A genome reference for cultivated species of the human gut microbiota.</title>
        <authorList>
            <person name="Zou Y."/>
            <person name="Xue W."/>
            <person name="Luo G."/>
        </authorList>
    </citation>
    <scope>NUCLEOTIDE SEQUENCE [LARGE SCALE GENOMIC DNA]</scope>
    <source>
        <strain evidence="9 10">TF01-20-2</strain>
    </source>
</reference>
<name>A0A3E4UVC4_MEDGN</name>
<evidence type="ECO:0000256" key="5">
    <source>
        <dbReference type="ARBA" id="ARBA00022989"/>
    </source>
</evidence>
<organism evidence="9 10">
    <name type="scientific">Mediterraneibacter gnavus</name>
    <name type="common">Ruminococcus gnavus</name>
    <dbReference type="NCBI Taxonomy" id="33038"/>
    <lineage>
        <taxon>Bacteria</taxon>
        <taxon>Bacillati</taxon>
        <taxon>Bacillota</taxon>
        <taxon>Clostridia</taxon>
        <taxon>Lachnospirales</taxon>
        <taxon>Lachnospiraceae</taxon>
        <taxon>Mediterraneibacter</taxon>
    </lineage>
</organism>
<evidence type="ECO:0000256" key="4">
    <source>
        <dbReference type="ARBA" id="ARBA00022692"/>
    </source>
</evidence>
<keyword evidence="5 7" id="KW-1133">Transmembrane helix</keyword>
<dbReference type="Gene3D" id="1.20.1250.20">
    <property type="entry name" value="MFS general substrate transporter like domains"/>
    <property type="match status" value="1"/>
</dbReference>
<feature type="transmembrane region" description="Helical" evidence="7">
    <location>
        <begin position="130"/>
        <end position="152"/>
    </location>
</feature>
<gene>
    <name evidence="9" type="ORF">DXC31_16380</name>
</gene>
<feature type="domain" description="Major facilitator superfamily (MFS) profile" evidence="8">
    <location>
        <begin position="1"/>
        <end position="154"/>
    </location>
</feature>
<dbReference type="InterPro" id="IPR020846">
    <property type="entry name" value="MFS_dom"/>
</dbReference>
<evidence type="ECO:0000256" key="2">
    <source>
        <dbReference type="ARBA" id="ARBA00022448"/>
    </source>
</evidence>
<evidence type="ECO:0000256" key="1">
    <source>
        <dbReference type="ARBA" id="ARBA00004651"/>
    </source>
</evidence>
<protein>
    <recommendedName>
        <fullName evidence="8">Major facilitator superfamily (MFS) profile domain-containing protein</fullName>
    </recommendedName>
</protein>
<evidence type="ECO:0000259" key="8">
    <source>
        <dbReference type="PROSITE" id="PS50850"/>
    </source>
</evidence>
<feature type="transmembrane region" description="Helical" evidence="7">
    <location>
        <begin position="12"/>
        <end position="33"/>
    </location>
</feature>
<dbReference type="GO" id="GO:0022857">
    <property type="term" value="F:transmembrane transporter activity"/>
    <property type="evidence" value="ECO:0007669"/>
    <property type="project" value="InterPro"/>
</dbReference>
<comment type="subcellular location">
    <subcellularLocation>
        <location evidence="1">Cell membrane</location>
        <topology evidence="1">Multi-pass membrane protein</topology>
    </subcellularLocation>
</comment>
<evidence type="ECO:0000313" key="9">
    <source>
        <dbReference type="EMBL" id="RGM17299.1"/>
    </source>
</evidence>
<proteinExistence type="predicted"/>
<dbReference type="Proteomes" id="UP000260808">
    <property type="component" value="Unassembled WGS sequence"/>
</dbReference>
<dbReference type="AlphaFoldDB" id="A0A3E4UVC4"/>
<keyword evidence="2" id="KW-0813">Transport</keyword>
<evidence type="ECO:0000256" key="7">
    <source>
        <dbReference type="SAM" id="Phobius"/>
    </source>
</evidence>
<dbReference type="InterPro" id="IPR036259">
    <property type="entry name" value="MFS_trans_sf"/>
</dbReference>
<dbReference type="PANTHER" id="PTHR23513">
    <property type="entry name" value="INTEGRAL MEMBRANE EFFLUX PROTEIN-RELATED"/>
    <property type="match status" value="1"/>
</dbReference>
<evidence type="ECO:0000256" key="6">
    <source>
        <dbReference type="ARBA" id="ARBA00023136"/>
    </source>
</evidence>
<comment type="caution">
    <text evidence="9">The sequence shown here is derived from an EMBL/GenBank/DDBJ whole genome shotgun (WGS) entry which is preliminary data.</text>
</comment>
<evidence type="ECO:0000256" key="3">
    <source>
        <dbReference type="ARBA" id="ARBA00022475"/>
    </source>
</evidence>
<keyword evidence="3" id="KW-1003">Cell membrane</keyword>
<feature type="transmembrane region" description="Helical" evidence="7">
    <location>
        <begin position="70"/>
        <end position="92"/>
    </location>
</feature>
<dbReference type="PANTHER" id="PTHR23513:SF6">
    <property type="entry name" value="MAJOR FACILITATOR SUPERFAMILY ASSOCIATED DOMAIN-CONTAINING PROTEIN"/>
    <property type="match status" value="1"/>
</dbReference>
<sequence length="154" mass="16777">MPAYFSQSNYHSSSYSIFMVGIALGSLIGSVLLTKIRKYISNNTLFSSGFLLGGTGIILLGLNIGIFPYIASFIIGISYGFISILNATIIQINTPKEMIARTFSIFKCISYISGPLGILIAGFMGEFFPMNIIFIPFGILLIITSFLCTQLLKS</sequence>
<keyword evidence="4 7" id="KW-0812">Transmembrane</keyword>
<dbReference type="PROSITE" id="PS50850">
    <property type="entry name" value="MFS"/>
    <property type="match status" value="1"/>
</dbReference>
<accession>A0A3E4UVC4</accession>
<dbReference type="SUPFAM" id="SSF103473">
    <property type="entry name" value="MFS general substrate transporter"/>
    <property type="match status" value="1"/>
</dbReference>
<dbReference type="GO" id="GO:0005886">
    <property type="term" value="C:plasma membrane"/>
    <property type="evidence" value="ECO:0007669"/>
    <property type="project" value="UniProtKB-SubCell"/>
</dbReference>
<feature type="transmembrane region" description="Helical" evidence="7">
    <location>
        <begin position="45"/>
        <end position="64"/>
    </location>
</feature>
<keyword evidence="6 7" id="KW-0472">Membrane</keyword>
<evidence type="ECO:0000313" key="10">
    <source>
        <dbReference type="Proteomes" id="UP000260808"/>
    </source>
</evidence>
<feature type="transmembrane region" description="Helical" evidence="7">
    <location>
        <begin position="104"/>
        <end position="124"/>
    </location>
</feature>
<dbReference type="EMBL" id="QSSX01000070">
    <property type="protein sequence ID" value="RGM17299.1"/>
    <property type="molecule type" value="Genomic_DNA"/>
</dbReference>